<proteinExistence type="predicted"/>
<reference evidence="1 2" key="1">
    <citation type="submission" date="2017-04" db="EMBL/GenBank/DDBJ databases">
        <title>Genome Sequence of Marinobacter salarius strain SMR5 Isolated from a culture of the Diatom Skeletonema marinoi.</title>
        <authorList>
            <person name="Topel M."/>
            <person name="Pinder M.I.M."/>
            <person name="Johansson O.N."/>
            <person name="Kourtchenko O."/>
            <person name="Godhe A."/>
            <person name="Clarke A.K."/>
        </authorList>
    </citation>
    <scope>NUCLEOTIDE SEQUENCE [LARGE SCALE GENOMIC DNA]</scope>
    <source>
        <strain evidence="1 2">SMR5</strain>
    </source>
</reference>
<evidence type="ECO:0000313" key="1">
    <source>
        <dbReference type="EMBL" id="ARM84031.1"/>
    </source>
</evidence>
<gene>
    <name evidence="1" type="ORF">MARSALSMR5_01954</name>
</gene>
<dbReference type="Proteomes" id="UP000193100">
    <property type="component" value="Chromosome"/>
</dbReference>
<dbReference type="InterPro" id="IPR018759">
    <property type="entry name" value="BBP2_2"/>
</dbReference>
<evidence type="ECO:0000313" key="2">
    <source>
        <dbReference type="Proteomes" id="UP000193100"/>
    </source>
</evidence>
<name>A0A1W6K9F2_9GAMM</name>
<dbReference type="EMBL" id="CP020931">
    <property type="protein sequence ID" value="ARM84031.1"/>
    <property type="molecule type" value="Genomic_DNA"/>
</dbReference>
<dbReference type="AlphaFoldDB" id="A0A1W6K9F2"/>
<accession>A0A1W6K9F2</accession>
<dbReference type="RefSeq" id="WP_085680422.1">
    <property type="nucleotide sequence ID" value="NZ_CP020931.1"/>
</dbReference>
<protein>
    <submittedName>
        <fullName evidence="1">Putative beta-barrel porin 2</fullName>
    </submittedName>
</protein>
<organism evidence="1 2">
    <name type="scientific">Marinobacter salarius</name>
    <dbReference type="NCBI Taxonomy" id="1420917"/>
    <lineage>
        <taxon>Bacteria</taxon>
        <taxon>Pseudomonadati</taxon>
        <taxon>Pseudomonadota</taxon>
        <taxon>Gammaproteobacteria</taxon>
        <taxon>Pseudomonadales</taxon>
        <taxon>Marinobacteraceae</taxon>
        <taxon>Marinobacter</taxon>
    </lineage>
</organism>
<dbReference type="SUPFAM" id="SSF56935">
    <property type="entry name" value="Porins"/>
    <property type="match status" value="1"/>
</dbReference>
<dbReference type="Pfam" id="PF10082">
    <property type="entry name" value="BBP2_2"/>
    <property type="match status" value="1"/>
</dbReference>
<dbReference type="GeneID" id="77255906"/>
<sequence>MVSPIGLWKCPRFVIPGFLVCSFFTCQVVVAEPIALSGELTNRFSDNTTRDANGEISDTETRVNLRLSHQSDPGECQASAFADVGYGVWHDETYDPETYTTADFLGDCELAQGLRWEVADNLRNVTRDSRGTDTPDNTTRKNIFRTGPVYQVPLSKVDQLRLSLHYENTEFGDSEEIDSDRYIGSVGWSRMFSSTFSGGVSVLTNQAEYDSGVEIDTDVVSLDFSQTWATTSLSGSVGVSEIESDFGGTTQSSDGVVGDISLEREINPVTTFYFNGSRELTEQTSDFDIRFGDFVFDLRETSEVEVTAVNTGIRRQFSDASQLNFNAFANRADYIRSDETEDRLGLAVGYSRPVLPLLTLRSNARYQYQSFDEDDVDEETISVDVGLTYELTRDLGITGRVGHTSRSSDTSASEYDENWVSLALDYRFF</sequence>